<dbReference type="InterPro" id="IPR025877">
    <property type="entry name" value="MobA-like_NTP_Trfase"/>
</dbReference>
<dbReference type="InterPro" id="IPR029044">
    <property type="entry name" value="Nucleotide-diphossugar_trans"/>
</dbReference>
<feature type="binding site" evidence="8">
    <location>
        <position position="56"/>
    </location>
    <ligand>
        <name>GTP</name>
        <dbReference type="ChEBI" id="CHEBI:37565"/>
    </ligand>
</feature>
<dbReference type="PANTHER" id="PTHR19136">
    <property type="entry name" value="MOLYBDENUM COFACTOR GUANYLYLTRANSFERASE"/>
    <property type="match status" value="1"/>
</dbReference>
<keyword evidence="11" id="KW-0548">Nucleotidyltransferase</keyword>
<keyword evidence="12" id="KW-1185">Reference proteome</keyword>
<feature type="binding site" evidence="8">
    <location>
        <position position="28"/>
    </location>
    <ligand>
        <name>GTP</name>
        <dbReference type="ChEBI" id="CHEBI:37565"/>
    </ligand>
</feature>
<keyword evidence="7 8" id="KW-0501">Molybdenum cofactor biosynthesis</keyword>
<comment type="catalytic activity">
    <reaction evidence="8">
        <text>Mo-molybdopterin + GTP + H(+) = Mo-molybdopterin guanine dinucleotide + diphosphate</text>
        <dbReference type="Rhea" id="RHEA:34243"/>
        <dbReference type="ChEBI" id="CHEBI:15378"/>
        <dbReference type="ChEBI" id="CHEBI:33019"/>
        <dbReference type="ChEBI" id="CHEBI:37565"/>
        <dbReference type="ChEBI" id="CHEBI:71302"/>
        <dbReference type="ChEBI" id="CHEBI:71310"/>
        <dbReference type="EC" id="2.7.7.77"/>
    </reaction>
</comment>
<evidence type="ECO:0000313" key="12">
    <source>
        <dbReference type="Proteomes" id="UP001497493"/>
    </source>
</evidence>
<keyword evidence="6 8" id="KW-0342">GTP-binding</keyword>
<evidence type="ECO:0000256" key="3">
    <source>
        <dbReference type="ARBA" id="ARBA00022723"/>
    </source>
</evidence>
<feature type="binding site" evidence="8">
    <location>
        <position position="104"/>
    </location>
    <ligand>
        <name>GTP</name>
        <dbReference type="ChEBI" id="CHEBI:37565"/>
    </ligand>
</feature>
<dbReference type="Gene3D" id="3.90.550.10">
    <property type="entry name" value="Spore Coat Polysaccharide Biosynthesis Protein SpsA, Chain A"/>
    <property type="match status" value="1"/>
</dbReference>
<feature type="compositionally biased region" description="Low complexity" evidence="9">
    <location>
        <begin position="198"/>
        <end position="217"/>
    </location>
</feature>
<evidence type="ECO:0000313" key="11">
    <source>
        <dbReference type="EMBL" id="CAL1241303.1"/>
    </source>
</evidence>
<dbReference type="Pfam" id="PF12804">
    <property type="entry name" value="NTP_transf_3"/>
    <property type="match status" value="1"/>
</dbReference>
<accession>A0ABM9NKY5</accession>
<comment type="similarity">
    <text evidence="8">Belongs to the MobA family.</text>
</comment>
<dbReference type="CDD" id="cd02503">
    <property type="entry name" value="MobA"/>
    <property type="match status" value="1"/>
</dbReference>
<keyword evidence="5 8" id="KW-0460">Magnesium</keyword>
<keyword evidence="3 8" id="KW-0479">Metal-binding</keyword>
<comment type="domain">
    <text evidence="8">The N-terminal domain determines nucleotide recognition and specific binding, while the C-terminal domain determines the specific binding to the target protein.</text>
</comment>
<sequence length="217" mass="23241">MGTPWQRDAITGVVLAGGRAERMGGRDKGLLLFRGRPLVTYSLEALKAVAGRILINANRHRAAYAALGYPVVADRDQGFAGPLAGLLSAMRAAQSPYVLAVPCDAPLLEGRWLERLPAALAAAHAELCAAHDGHRLHPVVLLAERRLADDLEAYLDDGGRKVERWLARHKLALADFRDHPEVLANINTPEQLAQLERAQSGEAGASGPEGSTSERGP</sequence>
<evidence type="ECO:0000256" key="8">
    <source>
        <dbReference type="HAMAP-Rule" id="MF_00316"/>
    </source>
</evidence>
<evidence type="ECO:0000256" key="6">
    <source>
        <dbReference type="ARBA" id="ARBA00023134"/>
    </source>
</evidence>
<keyword evidence="1 8" id="KW-0963">Cytoplasm</keyword>
<dbReference type="HAMAP" id="MF_00316">
    <property type="entry name" value="MobA"/>
    <property type="match status" value="1"/>
</dbReference>
<gene>
    <name evidence="8 11" type="primary">mobA</name>
    <name evidence="11" type="ORF">MECH1_V1_2527</name>
</gene>
<keyword evidence="2 8" id="KW-0808">Transferase</keyword>
<comment type="subcellular location">
    <subcellularLocation>
        <location evidence="8">Cytoplasm</location>
    </subcellularLocation>
</comment>
<dbReference type="EMBL" id="OZ026884">
    <property type="protein sequence ID" value="CAL1241303.1"/>
    <property type="molecule type" value="Genomic_DNA"/>
</dbReference>
<feature type="binding site" evidence="8">
    <location>
        <begin position="15"/>
        <end position="17"/>
    </location>
    <ligand>
        <name>GTP</name>
        <dbReference type="ChEBI" id="CHEBI:37565"/>
    </ligand>
</feature>
<dbReference type="EC" id="2.7.7.77" evidence="8"/>
<dbReference type="InterPro" id="IPR013482">
    <property type="entry name" value="Molybde_CF_guanTrfase"/>
</dbReference>
<evidence type="ECO:0000256" key="5">
    <source>
        <dbReference type="ARBA" id="ARBA00022842"/>
    </source>
</evidence>
<dbReference type="GO" id="GO:0061603">
    <property type="term" value="F:molybdenum cofactor guanylyltransferase activity"/>
    <property type="evidence" value="ECO:0007669"/>
    <property type="project" value="UniProtKB-EC"/>
</dbReference>
<comment type="subunit">
    <text evidence="8">Monomer.</text>
</comment>
<comment type="cofactor">
    <cofactor evidence="8">
        <name>Mg(2+)</name>
        <dbReference type="ChEBI" id="CHEBI:18420"/>
    </cofactor>
</comment>
<comment type="function">
    <text evidence="8">Transfers a GMP moiety from GTP to Mo-molybdopterin (Mo-MPT) cofactor (Moco or molybdenum cofactor) to form Mo-molybdopterin guanine dinucleotide (Mo-MGD) cofactor.</text>
</comment>
<proteinExistence type="inferred from homology"/>
<feature type="binding site" evidence="8">
    <location>
        <position position="74"/>
    </location>
    <ligand>
        <name>GTP</name>
        <dbReference type="ChEBI" id="CHEBI:37565"/>
    </ligand>
</feature>
<reference evidence="11 12" key="1">
    <citation type="submission" date="2024-04" db="EMBL/GenBank/DDBJ databases">
        <authorList>
            <person name="Cremers G."/>
        </authorList>
    </citation>
    <scope>NUCLEOTIDE SEQUENCE [LARGE SCALE GENOMIC DNA]</scope>
    <source>
        <strain evidence="11">MeCH1-AG</strain>
    </source>
</reference>
<feature type="binding site" evidence="8">
    <location>
        <position position="104"/>
    </location>
    <ligand>
        <name>Mg(2+)</name>
        <dbReference type="ChEBI" id="CHEBI:18420"/>
    </ligand>
</feature>
<evidence type="ECO:0000256" key="9">
    <source>
        <dbReference type="SAM" id="MobiDB-lite"/>
    </source>
</evidence>
<dbReference type="SUPFAM" id="SSF53448">
    <property type="entry name" value="Nucleotide-diphospho-sugar transferases"/>
    <property type="match status" value="1"/>
</dbReference>
<name>A0ABM9NKY5_9GAMM</name>
<dbReference type="RefSeq" id="WP_348757831.1">
    <property type="nucleotide sequence ID" value="NZ_OZ026884.1"/>
</dbReference>
<evidence type="ECO:0000256" key="2">
    <source>
        <dbReference type="ARBA" id="ARBA00022679"/>
    </source>
</evidence>
<evidence type="ECO:0000259" key="10">
    <source>
        <dbReference type="Pfam" id="PF12804"/>
    </source>
</evidence>
<keyword evidence="4 8" id="KW-0547">Nucleotide-binding</keyword>
<dbReference type="PANTHER" id="PTHR19136:SF81">
    <property type="entry name" value="MOLYBDENUM COFACTOR GUANYLYLTRANSFERASE"/>
    <property type="match status" value="1"/>
</dbReference>
<feature type="domain" description="MobA-like NTP transferase" evidence="10">
    <location>
        <begin position="12"/>
        <end position="169"/>
    </location>
</feature>
<protein>
    <recommendedName>
        <fullName evidence="8">Molybdenum cofactor guanylyltransferase</fullName>
        <shortName evidence="8">MoCo guanylyltransferase</shortName>
        <ecNumber evidence="8">2.7.7.77</ecNumber>
    </recommendedName>
    <alternativeName>
        <fullName evidence="8">GTP:molybdopterin guanylyltransferase</fullName>
    </alternativeName>
    <alternativeName>
        <fullName evidence="8">Mo-MPT guanylyltransferase</fullName>
    </alternativeName>
    <alternativeName>
        <fullName evidence="8">Molybdopterin guanylyltransferase</fullName>
    </alternativeName>
    <alternativeName>
        <fullName evidence="8">Molybdopterin-guanine dinucleotide synthase</fullName>
        <shortName evidence="8">MGD synthase</shortName>
    </alternativeName>
</protein>
<evidence type="ECO:0000256" key="4">
    <source>
        <dbReference type="ARBA" id="ARBA00022741"/>
    </source>
</evidence>
<organism evidence="11 12">
    <name type="scientific">Candidatus Methylocalor cossyra</name>
    <dbReference type="NCBI Taxonomy" id="3108543"/>
    <lineage>
        <taxon>Bacteria</taxon>
        <taxon>Pseudomonadati</taxon>
        <taxon>Pseudomonadota</taxon>
        <taxon>Gammaproteobacteria</taxon>
        <taxon>Methylococcales</taxon>
        <taxon>Methylococcaceae</taxon>
        <taxon>Candidatus Methylocalor</taxon>
    </lineage>
</organism>
<dbReference type="Proteomes" id="UP001497493">
    <property type="component" value="Chromosome"/>
</dbReference>
<dbReference type="NCBIfam" id="TIGR02665">
    <property type="entry name" value="molyb_mobA"/>
    <property type="match status" value="1"/>
</dbReference>
<evidence type="ECO:0000256" key="1">
    <source>
        <dbReference type="ARBA" id="ARBA00022490"/>
    </source>
</evidence>
<evidence type="ECO:0000256" key="7">
    <source>
        <dbReference type="ARBA" id="ARBA00023150"/>
    </source>
</evidence>
<feature type="region of interest" description="Disordered" evidence="9">
    <location>
        <begin position="194"/>
        <end position="217"/>
    </location>
</feature>